<protein>
    <recommendedName>
        <fullName evidence="2">F-box domain-containing protein</fullName>
    </recommendedName>
</protein>
<evidence type="ECO:0000313" key="4">
    <source>
        <dbReference type="Proteomes" id="UP000256964"/>
    </source>
</evidence>
<dbReference type="InterPro" id="IPR032675">
    <property type="entry name" value="LRR_dom_sf"/>
</dbReference>
<dbReference type="PANTHER" id="PTHR38926">
    <property type="entry name" value="F-BOX DOMAIN CONTAINING PROTEIN, EXPRESSED"/>
    <property type="match status" value="1"/>
</dbReference>
<feature type="domain" description="F-box" evidence="2">
    <location>
        <begin position="3"/>
        <end position="67"/>
    </location>
</feature>
<dbReference type="InterPro" id="IPR036047">
    <property type="entry name" value="F-box-like_dom_sf"/>
</dbReference>
<dbReference type="STRING" id="139420.A0A371D7E2"/>
<dbReference type="InterPro" id="IPR001810">
    <property type="entry name" value="F-box_dom"/>
</dbReference>
<dbReference type="PANTHER" id="PTHR38926:SF5">
    <property type="entry name" value="F-BOX AND LEUCINE-RICH REPEAT PROTEIN 6"/>
    <property type="match status" value="1"/>
</dbReference>
<proteinExistence type="predicted"/>
<keyword evidence="4" id="KW-1185">Reference proteome</keyword>
<dbReference type="AlphaFoldDB" id="A0A371D7E2"/>
<reference evidence="3 4" key="1">
    <citation type="journal article" date="2018" name="Biotechnol. Biofuels">
        <title>Integrative visual omics of the white-rot fungus Polyporus brumalis exposes the biotechnological potential of its oxidative enzymes for delignifying raw plant biomass.</title>
        <authorList>
            <person name="Miyauchi S."/>
            <person name="Rancon A."/>
            <person name="Drula E."/>
            <person name="Hage H."/>
            <person name="Chaduli D."/>
            <person name="Favel A."/>
            <person name="Grisel S."/>
            <person name="Henrissat B."/>
            <person name="Herpoel-Gimbert I."/>
            <person name="Ruiz-Duenas F.J."/>
            <person name="Chevret D."/>
            <person name="Hainaut M."/>
            <person name="Lin J."/>
            <person name="Wang M."/>
            <person name="Pangilinan J."/>
            <person name="Lipzen A."/>
            <person name="Lesage-Meessen L."/>
            <person name="Navarro D."/>
            <person name="Riley R."/>
            <person name="Grigoriev I.V."/>
            <person name="Zhou S."/>
            <person name="Raouche S."/>
            <person name="Rosso M.N."/>
        </authorList>
    </citation>
    <scope>NUCLEOTIDE SEQUENCE [LARGE SCALE GENOMIC DNA]</scope>
    <source>
        <strain evidence="3 4">BRFM 1820</strain>
    </source>
</reference>
<dbReference type="Gene3D" id="3.80.10.10">
    <property type="entry name" value="Ribonuclease Inhibitor"/>
    <property type="match status" value="1"/>
</dbReference>
<evidence type="ECO:0000259" key="2">
    <source>
        <dbReference type="Pfam" id="PF12937"/>
    </source>
</evidence>
<evidence type="ECO:0000313" key="3">
    <source>
        <dbReference type="EMBL" id="RDX48438.1"/>
    </source>
</evidence>
<dbReference type="EMBL" id="KZ857411">
    <property type="protein sequence ID" value="RDX48438.1"/>
    <property type="molecule type" value="Genomic_DNA"/>
</dbReference>
<feature type="region of interest" description="Disordered" evidence="1">
    <location>
        <begin position="483"/>
        <end position="506"/>
    </location>
</feature>
<dbReference type="SUPFAM" id="SSF52047">
    <property type="entry name" value="RNI-like"/>
    <property type="match status" value="1"/>
</dbReference>
<dbReference type="Pfam" id="PF12937">
    <property type="entry name" value="F-box-like"/>
    <property type="match status" value="1"/>
</dbReference>
<dbReference type="OrthoDB" id="2754196at2759"/>
<sequence>MDINELPAEIFAFIFKHVVISERQSSFCVEFSGTATVDTRSLIAISHVCSRWRDIALSLPFLWSRVDTTDEYKLEVFQERSRGKPLSLVVNAVYVRLNPVHRCRNFLVACSSRLRRLDLALGEGTYHSVDELLRFEAPALECLVVSHRHIWYGEPSFSDIPRQINRLRALAFTPLASWIPRTPLPALTHIYLSFTPSVLHLGNHTLVSLLFGTPALEHLHLSHLPSTYSVASLWNIGIPLVQLKSLSLTDRSELSSAMNVTAGLDIPKTVLIRLDCYAANSAADTVLPPLPYLHSVDGPTRLDVGSGFQTLHFLAEGVQAPAGVWVQAYHGALGYYDGGTLRRNWDHLLNSFATTYSFSNVLQSRFYVGSDSSKGFTDLLRYLPRLAELDLLLYLNSDALKYGGAAVDALTRICRALSDESRGLCPHLHTLRVQIISATPTSPAYIGDLKRMLRARTSCGHPIRSLAVQVIDVASIDKSELEKRRSTTVKRRSGPGDAEPGASTHSDYDLSTVYAHHLASLVDEFQFYAPQDRPFPPRTSEQWRVPGSEDYWSLPERDRPVSTFPWVY</sequence>
<gene>
    <name evidence="3" type="ORF">OH76DRAFT_1404698</name>
</gene>
<organism evidence="3 4">
    <name type="scientific">Lentinus brumalis</name>
    <dbReference type="NCBI Taxonomy" id="2498619"/>
    <lineage>
        <taxon>Eukaryota</taxon>
        <taxon>Fungi</taxon>
        <taxon>Dikarya</taxon>
        <taxon>Basidiomycota</taxon>
        <taxon>Agaricomycotina</taxon>
        <taxon>Agaricomycetes</taxon>
        <taxon>Polyporales</taxon>
        <taxon>Polyporaceae</taxon>
        <taxon>Lentinus</taxon>
    </lineage>
</organism>
<evidence type="ECO:0000256" key="1">
    <source>
        <dbReference type="SAM" id="MobiDB-lite"/>
    </source>
</evidence>
<name>A0A371D7E2_9APHY</name>
<dbReference type="SUPFAM" id="SSF81383">
    <property type="entry name" value="F-box domain"/>
    <property type="match status" value="1"/>
</dbReference>
<dbReference type="Gene3D" id="1.20.1280.50">
    <property type="match status" value="1"/>
</dbReference>
<dbReference type="Proteomes" id="UP000256964">
    <property type="component" value="Unassembled WGS sequence"/>
</dbReference>
<accession>A0A371D7E2</accession>